<evidence type="ECO:0000313" key="2">
    <source>
        <dbReference type="EMBL" id="KAK2615888.1"/>
    </source>
</evidence>
<name>A0AAD9WAI9_PHOAM</name>
<comment type="caution">
    <text evidence="2">The sequence shown here is derived from an EMBL/GenBank/DDBJ whole genome shotgun (WGS) entry which is preliminary data.</text>
</comment>
<protein>
    <submittedName>
        <fullName evidence="2">Uncharacterized protein</fullName>
    </submittedName>
</protein>
<reference evidence="2" key="1">
    <citation type="submission" date="2023-06" db="EMBL/GenBank/DDBJ databases">
        <authorList>
            <person name="Noh H."/>
        </authorList>
    </citation>
    <scope>NUCLEOTIDE SEQUENCE</scope>
    <source>
        <strain evidence="2">DUCC20226</strain>
    </source>
</reference>
<feature type="region of interest" description="Disordered" evidence="1">
    <location>
        <begin position="1"/>
        <end position="31"/>
    </location>
</feature>
<gene>
    <name evidence="2" type="ORF">N8I77_002611</name>
</gene>
<sequence length="821" mass="94049">MSTNSEIDDYDGSSSLPFDDGASSSSEIDEHDQDPHLALDHIAKSHKVTYPLRGNYTKWPVHAAFRELVQNWRDAIIKSYNLKEANFRVEREVKSRGHNIEIIYRVPRCGAEISEDWLGYIRFTGRDGAGTIEITNRSANLRTEHLDFGGTTKQGDEDQAGSHGEGLKLAAVVLMRRKHNHHIIGCSSGFKWNFSFTKLGHLQVKLTRMKPEAISKAKDSTRGRMRGSLIPFAFMPDKDVQFIIGQRFINRDDGGVMVKRRSIQLEDFESWTKVALFLSDPPPPRGSMISTKHGDLLAAENLRGKIYLKGLLLHSASMTRKPLKFGYNFARGHTNRDRQSVTDASDESSAIWQILEEAMPVNLELIRELSNLLNTREEFADIISAKYCSYDTACLLRGYLFGGEFASHWYYSGEDNPRLHYIIEGLGRDGFELHQRYWTILRSHRLLRTAEEEEQRRFRAAPYVPVPETTFATSVSRLLRACIRACPQTTEMAMSFVQAGQLHLQLSFSEDEQLFRIHERWLRMDTAINELALDDDLEEINIVWYTVKSLFSDALEQLPRQWFVAEDKVKTSEWQRKLEILRAEQRLGKFMCMKELNIRDAHDGRLKLEWCINSLRQPTDDTVVEIQCHRTSRCSHLRDKLLIAADADVEKLTCISRAVAHEPPRLAGEIDMVLNVPQPPACRFYQYSQLRGTHYESDLEDDQEYFFVLVTPKDPKSFVNISNTKRWSVQPRIRSMSPASTSSLATSPSDTTYSPSALLSDEDRANLFSLGAQLAELNILEIDRWYEAEDPSNVRAVIGIKKVERHLLGEPRKRRRMGSDA</sequence>
<dbReference type="AlphaFoldDB" id="A0AAD9WAI9"/>
<organism evidence="2 3">
    <name type="scientific">Phomopsis amygdali</name>
    <name type="common">Fusicoccum amygdali</name>
    <dbReference type="NCBI Taxonomy" id="1214568"/>
    <lineage>
        <taxon>Eukaryota</taxon>
        <taxon>Fungi</taxon>
        <taxon>Dikarya</taxon>
        <taxon>Ascomycota</taxon>
        <taxon>Pezizomycotina</taxon>
        <taxon>Sordariomycetes</taxon>
        <taxon>Sordariomycetidae</taxon>
        <taxon>Diaporthales</taxon>
        <taxon>Diaporthaceae</taxon>
        <taxon>Diaporthe</taxon>
    </lineage>
</organism>
<proteinExistence type="predicted"/>
<feature type="region of interest" description="Disordered" evidence="1">
    <location>
        <begin position="732"/>
        <end position="756"/>
    </location>
</feature>
<feature type="compositionally biased region" description="Low complexity" evidence="1">
    <location>
        <begin position="735"/>
        <end position="752"/>
    </location>
</feature>
<dbReference type="Proteomes" id="UP001265746">
    <property type="component" value="Unassembled WGS sequence"/>
</dbReference>
<evidence type="ECO:0000313" key="3">
    <source>
        <dbReference type="Proteomes" id="UP001265746"/>
    </source>
</evidence>
<evidence type="ECO:0000256" key="1">
    <source>
        <dbReference type="SAM" id="MobiDB-lite"/>
    </source>
</evidence>
<keyword evidence="3" id="KW-1185">Reference proteome</keyword>
<dbReference type="EMBL" id="JAUJFL010000001">
    <property type="protein sequence ID" value="KAK2615888.1"/>
    <property type="molecule type" value="Genomic_DNA"/>
</dbReference>
<accession>A0AAD9WAI9</accession>
<feature type="compositionally biased region" description="Polar residues" evidence="1">
    <location>
        <begin position="12"/>
        <end position="26"/>
    </location>
</feature>
<feature type="compositionally biased region" description="Acidic residues" evidence="1">
    <location>
        <begin position="1"/>
        <end position="11"/>
    </location>
</feature>